<sequence length="554" mass="62180">MLCLLTSAASCQSNLLQITSVVLYFRFKMFVHDNYVRGNENIQVPAHLNFGKYILDKIKLRNDEIALENSDTGEKLTYKEFTQYAVNLSTLLTKLGVGRGDTVAVGSEKRNEFVPTVLGIVFTGATYTPYDLKSGRAALKHKLSVAKPKYFICSHTFWTMYSDILKSFDCIHKLFTLDDAMDDGVSIKSLILSDVDVNRFEPASVHGQIDTAFILYSSGTTGMPKGVQLTHLNCILNSLPDDFSDESLKTAFLFGEWYHNYDTFMTYKFLALGRKIVYVNHATPESFLKSVENNQVNIAFVVPSLVGYLSKADDAEKYNLSSLHTIYSRSSPLHSKTIKTVKSRFPKLKNILQGYGMTEAGELTSESWGTKGSKLGSVGMASPGITLKVVDSETRKILGPNERGEICLRGPVFMKGYVGVDPSIYLDEEGFFKTGDLGYYDEDRYFYIVDRMKEIIVYDGYKVAPLELETILQSHPEVYEAGVVGKPVPDYGEEPTAFVVRQPGSNVTEKELIDYVSTEVPPYMQLRGGVNFIEKLPRNPRGKILRHQLRNMLN</sequence>
<dbReference type="InterPro" id="IPR042099">
    <property type="entry name" value="ANL_N_sf"/>
</dbReference>
<dbReference type="PANTHER" id="PTHR24096:SF149">
    <property type="entry name" value="AMP-BINDING DOMAIN-CONTAINING PROTEIN-RELATED"/>
    <property type="match status" value="1"/>
</dbReference>
<protein>
    <recommendedName>
        <fullName evidence="9">Luciferin 4-monooxygenase</fullName>
    </recommendedName>
</protein>
<dbReference type="InterPro" id="IPR020845">
    <property type="entry name" value="AMP-binding_CS"/>
</dbReference>
<feature type="domain" description="AMP-dependent synthetase/ligase" evidence="5">
    <location>
        <begin position="61"/>
        <end position="417"/>
    </location>
</feature>
<gene>
    <name evidence="7" type="ORF">O3G_MSEX001762</name>
</gene>
<dbReference type="Pfam" id="PF00501">
    <property type="entry name" value="AMP-binding"/>
    <property type="match status" value="1"/>
</dbReference>
<keyword evidence="3" id="KW-0436">Ligase</keyword>
<dbReference type="Pfam" id="PF13193">
    <property type="entry name" value="AMP-binding_C"/>
    <property type="match status" value="1"/>
</dbReference>
<comment type="similarity">
    <text evidence="2">Belongs to the ATP-dependent AMP-binding enzyme family.</text>
</comment>
<evidence type="ECO:0000313" key="8">
    <source>
        <dbReference type="Proteomes" id="UP000791440"/>
    </source>
</evidence>
<evidence type="ECO:0000256" key="3">
    <source>
        <dbReference type="ARBA" id="ARBA00022598"/>
    </source>
</evidence>
<name>A0A921YL39_MANSE</name>
<dbReference type="InterPro" id="IPR045851">
    <property type="entry name" value="AMP-bd_C_sf"/>
</dbReference>
<dbReference type="Proteomes" id="UP000791440">
    <property type="component" value="Unassembled WGS sequence"/>
</dbReference>
<evidence type="ECO:0000259" key="6">
    <source>
        <dbReference type="Pfam" id="PF13193"/>
    </source>
</evidence>
<evidence type="ECO:0008006" key="9">
    <source>
        <dbReference type="Google" id="ProtNLM"/>
    </source>
</evidence>
<evidence type="ECO:0000313" key="7">
    <source>
        <dbReference type="EMBL" id="KAG6441353.1"/>
    </source>
</evidence>
<feature type="domain" description="AMP-binding enzyme C-terminal" evidence="6">
    <location>
        <begin position="467"/>
        <end position="543"/>
    </location>
</feature>
<reference evidence="7" key="2">
    <citation type="submission" date="2020-12" db="EMBL/GenBank/DDBJ databases">
        <authorList>
            <person name="Kanost M."/>
        </authorList>
    </citation>
    <scope>NUCLEOTIDE SEQUENCE</scope>
</reference>
<proteinExistence type="inferred from homology"/>
<dbReference type="SUPFAM" id="SSF56801">
    <property type="entry name" value="Acetyl-CoA synthetase-like"/>
    <property type="match status" value="1"/>
</dbReference>
<dbReference type="GO" id="GO:0016405">
    <property type="term" value="F:CoA-ligase activity"/>
    <property type="evidence" value="ECO:0007669"/>
    <property type="project" value="TreeGrafter"/>
</dbReference>
<evidence type="ECO:0000256" key="4">
    <source>
        <dbReference type="ARBA" id="ARBA00023140"/>
    </source>
</evidence>
<dbReference type="InterPro" id="IPR025110">
    <property type="entry name" value="AMP-bd_C"/>
</dbReference>
<comment type="caution">
    <text evidence="7">The sequence shown here is derived from an EMBL/GenBank/DDBJ whole genome shotgun (WGS) entry which is preliminary data.</text>
</comment>
<evidence type="ECO:0000259" key="5">
    <source>
        <dbReference type="Pfam" id="PF00501"/>
    </source>
</evidence>
<accession>A0A921YL39</accession>
<dbReference type="FunFam" id="3.30.300.30:FF:000007">
    <property type="entry name" value="4-coumarate--CoA ligase 2"/>
    <property type="match status" value="1"/>
</dbReference>
<comment type="subcellular location">
    <subcellularLocation>
        <location evidence="1">Peroxisome</location>
    </subcellularLocation>
</comment>
<dbReference type="EMBL" id="JH668285">
    <property type="protein sequence ID" value="KAG6441353.1"/>
    <property type="molecule type" value="Genomic_DNA"/>
</dbReference>
<keyword evidence="8" id="KW-1185">Reference proteome</keyword>
<dbReference type="GO" id="GO:0005777">
    <property type="term" value="C:peroxisome"/>
    <property type="evidence" value="ECO:0007669"/>
    <property type="project" value="UniProtKB-SubCell"/>
</dbReference>
<dbReference type="AlphaFoldDB" id="A0A921YL39"/>
<keyword evidence="4" id="KW-0576">Peroxisome</keyword>
<dbReference type="Gene3D" id="3.40.50.12780">
    <property type="entry name" value="N-terminal domain of ligase-like"/>
    <property type="match status" value="1"/>
</dbReference>
<dbReference type="PANTHER" id="PTHR24096">
    <property type="entry name" value="LONG-CHAIN-FATTY-ACID--COA LIGASE"/>
    <property type="match status" value="1"/>
</dbReference>
<organism evidence="7 8">
    <name type="scientific">Manduca sexta</name>
    <name type="common">Tobacco hawkmoth</name>
    <name type="synonym">Tobacco hornworm</name>
    <dbReference type="NCBI Taxonomy" id="7130"/>
    <lineage>
        <taxon>Eukaryota</taxon>
        <taxon>Metazoa</taxon>
        <taxon>Ecdysozoa</taxon>
        <taxon>Arthropoda</taxon>
        <taxon>Hexapoda</taxon>
        <taxon>Insecta</taxon>
        <taxon>Pterygota</taxon>
        <taxon>Neoptera</taxon>
        <taxon>Endopterygota</taxon>
        <taxon>Lepidoptera</taxon>
        <taxon>Glossata</taxon>
        <taxon>Ditrysia</taxon>
        <taxon>Bombycoidea</taxon>
        <taxon>Sphingidae</taxon>
        <taxon>Sphinginae</taxon>
        <taxon>Sphingini</taxon>
        <taxon>Manduca</taxon>
    </lineage>
</organism>
<evidence type="ECO:0000256" key="2">
    <source>
        <dbReference type="ARBA" id="ARBA00006432"/>
    </source>
</evidence>
<dbReference type="InterPro" id="IPR000873">
    <property type="entry name" value="AMP-dep_synth/lig_dom"/>
</dbReference>
<evidence type="ECO:0000256" key="1">
    <source>
        <dbReference type="ARBA" id="ARBA00004275"/>
    </source>
</evidence>
<dbReference type="Gene3D" id="3.30.300.30">
    <property type="match status" value="1"/>
</dbReference>
<dbReference type="PROSITE" id="PS00455">
    <property type="entry name" value="AMP_BINDING"/>
    <property type="match status" value="1"/>
</dbReference>
<reference evidence="7" key="1">
    <citation type="journal article" date="2016" name="Insect Biochem. Mol. Biol.">
        <title>Multifaceted biological insights from a draft genome sequence of the tobacco hornworm moth, Manduca sexta.</title>
        <authorList>
            <person name="Kanost M.R."/>
            <person name="Arrese E.L."/>
            <person name="Cao X."/>
            <person name="Chen Y.R."/>
            <person name="Chellapilla S."/>
            <person name="Goldsmith M.R."/>
            <person name="Grosse-Wilde E."/>
            <person name="Heckel D.G."/>
            <person name="Herndon N."/>
            <person name="Jiang H."/>
            <person name="Papanicolaou A."/>
            <person name="Qu J."/>
            <person name="Soulages J.L."/>
            <person name="Vogel H."/>
            <person name="Walters J."/>
            <person name="Waterhouse R.M."/>
            <person name="Ahn S.J."/>
            <person name="Almeida F.C."/>
            <person name="An C."/>
            <person name="Aqrawi P."/>
            <person name="Bretschneider A."/>
            <person name="Bryant W.B."/>
            <person name="Bucks S."/>
            <person name="Chao H."/>
            <person name="Chevignon G."/>
            <person name="Christen J.M."/>
            <person name="Clarke D.F."/>
            <person name="Dittmer N.T."/>
            <person name="Ferguson L.C.F."/>
            <person name="Garavelou S."/>
            <person name="Gordon K.H.J."/>
            <person name="Gunaratna R.T."/>
            <person name="Han Y."/>
            <person name="Hauser F."/>
            <person name="He Y."/>
            <person name="Heidel-Fischer H."/>
            <person name="Hirsh A."/>
            <person name="Hu Y."/>
            <person name="Jiang H."/>
            <person name="Kalra D."/>
            <person name="Klinner C."/>
            <person name="Konig C."/>
            <person name="Kovar C."/>
            <person name="Kroll A.R."/>
            <person name="Kuwar S.S."/>
            <person name="Lee S.L."/>
            <person name="Lehman R."/>
            <person name="Li K."/>
            <person name="Li Z."/>
            <person name="Liang H."/>
            <person name="Lovelace S."/>
            <person name="Lu Z."/>
            <person name="Mansfield J.H."/>
            <person name="McCulloch K.J."/>
            <person name="Mathew T."/>
            <person name="Morton B."/>
            <person name="Muzny D.M."/>
            <person name="Neunemann D."/>
            <person name="Ongeri F."/>
            <person name="Pauchet Y."/>
            <person name="Pu L.L."/>
            <person name="Pyrousis I."/>
            <person name="Rao X.J."/>
            <person name="Redding A."/>
            <person name="Roesel C."/>
            <person name="Sanchez-Gracia A."/>
            <person name="Schaack S."/>
            <person name="Shukla A."/>
            <person name="Tetreau G."/>
            <person name="Wang Y."/>
            <person name="Xiong G.H."/>
            <person name="Traut W."/>
            <person name="Walsh T.K."/>
            <person name="Worley K.C."/>
            <person name="Wu D."/>
            <person name="Wu W."/>
            <person name="Wu Y.Q."/>
            <person name="Zhang X."/>
            <person name="Zou Z."/>
            <person name="Zucker H."/>
            <person name="Briscoe A.D."/>
            <person name="Burmester T."/>
            <person name="Clem R.J."/>
            <person name="Feyereisen R."/>
            <person name="Grimmelikhuijzen C.J.P."/>
            <person name="Hamodrakas S.J."/>
            <person name="Hansson B.S."/>
            <person name="Huguet E."/>
            <person name="Jermiin L.S."/>
            <person name="Lan Q."/>
            <person name="Lehman H.K."/>
            <person name="Lorenzen M."/>
            <person name="Merzendorfer H."/>
            <person name="Michalopoulos I."/>
            <person name="Morton D.B."/>
            <person name="Muthukrishnan S."/>
            <person name="Oakeshott J.G."/>
            <person name="Palmer W."/>
            <person name="Park Y."/>
            <person name="Passarelli A.L."/>
            <person name="Rozas J."/>
            <person name="Schwartz L.M."/>
            <person name="Smith W."/>
            <person name="Southgate A."/>
            <person name="Vilcinskas A."/>
            <person name="Vogt R."/>
            <person name="Wang P."/>
            <person name="Werren J."/>
            <person name="Yu X.Q."/>
            <person name="Zhou J.J."/>
            <person name="Brown S.J."/>
            <person name="Scherer S.E."/>
            <person name="Richards S."/>
            <person name="Blissard G.W."/>
        </authorList>
    </citation>
    <scope>NUCLEOTIDE SEQUENCE</scope>
</reference>